<dbReference type="InterPro" id="IPR002931">
    <property type="entry name" value="Transglutaminase-like"/>
</dbReference>
<dbReference type="PATRIC" id="fig|1263870.3.peg.988"/>
<dbReference type="AlphaFoldDB" id="M5UIH5"/>
<feature type="transmembrane region" description="Helical" evidence="1">
    <location>
        <begin position="165"/>
        <end position="186"/>
    </location>
</feature>
<name>M5UIH5_9BACT</name>
<feature type="transmembrane region" description="Helical" evidence="1">
    <location>
        <begin position="75"/>
        <end position="99"/>
    </location>
</feature>
<keyword evidence="1" id="KW-0472">Membrane</keyword>
<feature type="transmembrane region" description="Helical" evidence="1">
    <location>
        <begin position="36"/>
        <end position="54"/>
    </location>
</feature>
<keyword evidence="1" id="KW-0812">Transmembrane</keyword>
<comment type="caution">
    <text evidence="3">The sequence shown here is derived from an EMBL/GenBank/DDBJ whole genome shotgun (WGS) entry which is preliminary data.</text>
</comment>
<feature type="transmembrane region" description="Helical" evidence="1">
    <location>
        <begin position="111"/>
        <end position="133"/>
    </location>
</feature>
<reference evidence="3 4" key="1">
    <citation type="journal article" date="2013" name="Mar. Genomics">
        <title>Expression of sulfatases in Rhodopirellula baltica and the diversity of sulfatases in the genus Rhodopirellula.</title>
        <authorList>
            <person name="Wegner C.E."/>
            <person name="Richter-Heitmann T."/>
            <person name="Klindworth A."/>
            <person name="Klockow C."/>
            <person name="Richter M."/>
            <person name="Achstetter T."/>
            <person name="Glockner F.O."/>
            <person name="Harder J."/>
        </authorList>
    </citation>
    <scope>NUCLEOTIDE SEQUENCE [LARGE SCALE GENOMIC DNA]</scope>
    <source>
        <strain evidence="3 4">SM41</strain>
    </source>
</reference>
<gene>
    <name evidence="3" type="ORF">RSSM_00905</name>
</gene>
<sequence>MGSAGQRSDYRWLDNRFLLGCVIAAVSLFVGQTFTTTSLCITLVIASIIVGLVVDSRRATPTASPNPNGRAPKKWWWVLADGLTLAALLIGALIATFQWRMQQGFTDMSGLLMLAVDVIAHYCVAVLCILWAIWPHRGHVTMLVAGLVAVLVSVAGGGVSRSLPAQTAVGLASMIGFVVAAQIILSRQKQPHLAHEQGNRSFHFERWPYTLATLSLVLIVASAITQVTGVILPDVQAEVFAQLKDRFEDTDTGLPVSSGGYVSGHRLGSVRRSILNDPEGLALLGYCNASPGYLRGNVFDEYHQRSWRSQRRWLLTDENDNVEHVYRAKHAFRLSQATIPLKNGEPGFRSRFSLAASGETGPVYELVSARRNRRTRRDREHLAASHSSDYQDAFAPNNLESSVIATVEIHGQPERGAMIFLPSATSWIEARGDHVGVTSHGLIDRGIDTSQPWVAGVTAIPKRERLSERARDLMTSVDNSLTGIITPLATEICQGAASAHGKADRIASFFQNNFSYTLQTEPAPSGVDPIIYFLRTRHPAHCELFASASTLMLRSQGVPARYVTGYVMDEISDSEEYFIARNRDAHAWVEYYDDEHHRWHALEATPGRVYQTLNPTNTAQTTIDLSRRYQQDDATNSGWLRSAWGNLMSVRVTDALALFFRILQLPLLAFLLGWLWWRRRSGDADSQSAALAAARRSMDRRLRRWGWVRRDSETLHQFANRIESVLMEPASQKEHTRHEELADAASWYREHAVKLYRCS</sequence>
<keyword evidence="4" id="KW-1185">Reference proteome</keyword>
<evidence type="ECO:0000259" key="2">
    <source>
        <dbReference type="SMART" id="SM00460"/>
    </source>
</evidence>
<evidence type="ECO:0000313" key="3">
    <source>
        <dbReference type="EMBL" id="EMI57651.1"/>
    </source>
</evidence>
<dbReference type="SMART" id="SM00460">
    <property type="entry name" value="TGc"/>
    <property type="match status" value="1"/>
</dbReference>
<dbReference type="InterPro" id="IPR038765">
    <property type="entry name" value="Papain-like_cys_pep_sf"/>
</dbReference>
<protein>
    <submittedName>
        <fullName evidence="3">Membrane protein containing Transglutaminase-like domain protein</fullName>
    </submittedName>
</protein>
<dbReference type="Gene3D" id="3.10.620.30">
    <property type="match status" value="1"/>
</dbReference>
<dbReference type="Proteomes" id="UP000011885">
    <property type="component" value="Unassembled WGS sequence"/>
</dbReference>
<evidence type="ECO:0000313" key="4">
    <source>
        <dbReference type="Proteomes" id="UP000011885"/>
    </source>
</evidence>
<dbReference type="EMBL" id="ANOH01000075">
    <property type="protein sequence ID" value="EMI57651.1"/>
    <property type="molecule type" value="Genomic_DNA"/>
</dbReference>
<feature type="transmembrane region" description="Helical" evidence="1">
    <location>
        <begin position="207"/>
        <end position="232"/>
    </location>
</feature>
<dbReference type="PANTHER" id="PTHR42736">
    <property type="entry name" value="PROTEIN-GLUTAMINE GAMMA-GLUTAMYLTRANSFERASE"/>
    <property type="match status" value="1"/>
</dbReference>
<dbReference type="Pfam" id="PF01841">
    <property type="entry name" value="Transglut_core"/>
    <property type="match status" value="1"/>
</dbReference>
<dbReference type="SUPFAM" id="SSF54001">
    <property type="entry name" value="Cysteine proteinases"/>
    <property type="match status" value="1"/>
</dbReference>
<accession>M5UIH5</accession>
<proteinExistence type="predicted"/>
<dbReference type="PANTHER" id="PTHR42736:SF1">
    <property type="entry name" value="PROTEIN-GLUTAMINE GAMMA-GLUTAMYLTRANSFERASE"/>
    <property type="match status" value="1"/>
</dbReference>
<feature type="transmembrane region" description="Helical" evidence="1">
    <location>
        <begin position="140"/>
        <end position="159"/>
    </location>
</feature>
<keyword evidence="1" id="KW-1133">Transmembrane helix</keyword>
<feature type="domain" description="Transglutaminase-like" evidence="2">
    <location>
        <begin position="534"/>
        <end position="606"/>
    </location>
</feature>
<feature type="transmembrane region" description="Helical" evidence="1">
    <location>
        <begin position="656"/>
        <end position="677"/>
    </location>
</feature>
<evidence type="ECO:0000256" key="1">
    <source>
        <dbReference type="SAM" id="Phobius"/>
    </source>
</evidence>
<organism evidence="3 4">
    <name type="scientific">Rhodopirellula sallentina SM41</name>
    <dbReference type="NCBI Taxonomy" id="1263870"/>
    <lineage>
        <taxon>Bacteria</taxon>
        <taxon>Pseudomonadati</taxon>
        <taxon>Planctomycetota</taxon>
        <taxon>Planctomycetia</taxon>
        <taxon>Pirellulales</taxon>
        <taxon>Pirellulaceae</taxon>
        <taxon>Rhodopirellula</taxon>
    </lineage>
</organism>
<feature type="transmembrane region" description="Helical" evidence="1">
    <location>
        <begin position="12"/>
        <end position="30"/>
    </location>
</feature>
<dbReference type="InterPro" id="IPR052901">
    <property type="entry name" value="Bact_TGase-like"/>
</dbReference>